<evidence type="ECO:0000259" key="2">
    <source>
        <dbReference type="Pfam" id="PF25055"/>
    </source>
</evidence>
<name>A0AAD8L143_TARER</name>
<dbReference type="InterPro" id="IPR056694">
    <property type="entry name" value="DUF7792"/>
</dbReference>
<dbReference type="Gene3D" id="1.20.930.20">
    <property type="entry name" value="Adaptor protein Cbl, N-terminal domain"/>
    <property type="match status" value="1"/>
</dbReference>
<evidence type="ECO:0000256" key="1">
    <source>
        <dbReference type="ARBA" id="ARBA00022737"/>
    </source>
</evidence>
<dbReference type="SMART" id="SM00185">
    <property type="entry name" value="ARM"/>
    <property type="match status" value="5"/>
</dbReference>
<dbReference type="PANTHER" id="PTHR46168">
    <property type="entry name" value="ARMADILLO REPEAT ONLY 4"/>
    <property type="match status" value="1"/>
</dbReference>
<gene>
    <name evidence="3" type="ORF">QVD17_09541</name>
</gene>
<evidence type="ECO:0000313" key="3">
    <source>
        <dbReference type="EMBL" id="KAK1432643.1"/>
    </source>
</evidence>
<dbReference type="Gene3D" id="1.25.10.10">
    <property type="entry name" value="Leucine-rich Repeat Variant"/>
    <property type="match status" value="2"/>
</dbReference>
<dbReference type="Proteomes" id="UP001229421">
    <property type="component" value="Unassembled WGS sequence"/>
</dbReference>
<dbReference type="Pfam" id="PF25055">
    <property type="entry name" value="DUF7792"/>
    <property type="match status" value="1"/>
</dbReference>
<dbReference type="InterPro" id="IPR000225">
    <property type="entry name" value="Armadillo"/>
</dbReference>
<organism evidence="3 4">
    <name type="scientific">Tagetes erecta</name>
    <name type="common">African marigold</name>
    <dbReference type="NCBI Taxonomy" id="13708"/>
    <lineage>
        <taxon>Eukaryota</taxon>
        <taxon>Viridiplantae</taxon>
        <taxon>Streptophyta</taxon>
        <taxon>Embryophyta</taxon>
        <taxon>Tracheophyta</taxon>
        <taxon>Spermatophyta</taxon>
        <taxon>Magnoliopsida</taxon>
        <taxon>eudicotyledons</taxon>
        <taxon>Gunneridae</taxon>
        <taxon>Pentapetalae</taxon>
        <taxon>asterids</taxon>
        <taxon>campanulids</taxon>
        <taxon>Asterales</taxon>
        <taxon>Asteraceae</taxon>
        <taxon>Asteroideae</taxon>
        <taxon>Heliantheae alliance</taxon>
        <taxon>Tageteae</taxon>
        <taxon>Tagetes</taxon>
    </lineage>
</organism>
<feature type="domain" description="DUF7792" evidence="2">
    <location>
        <begin position="6"/>
        <end position="80"/>
    </location>
</feature>
<comment type="caution">
    <text evidence="3">The sequence shown here is derived from an EMBL/GenBank/DDBJ whole genome shotgun (WGS) entry which is preliminary data.</text>
</comment>
<dbReference type="PANTHER" id="PTHR46168:SF22">
    <property type="entry name" value="ARMADILLO-LIKE HELICAL PROTEIN"/>
    <property type="match status" value="1"/>
</dbReference>
<protein>
    <recommendedName>
        <fullName evidence="2">DUF7792 domain-containing protein</fullName>
    </recommendedName>
</protein>
<proteinExistence type="predicted"/>
<sequence length="533" mass="59426">MADLLKHILLKPIQLADQIIKFSDEVIYNKQEFSELKSTTETLAELLRQMAFASNEPYERPTTRIISNTVQVLEKVLALISLQLENSIKDVSWLLRLSAPNNSSYEYLFLPPIAIDDPVLSLIWEHIAILYTGSLEDRSDAAAMLVSLARDNHRYGKLIIEEGGVIPLLKLGEEGKPEGQEKAAIAIGLLGRDPESVEHMIHAGVCSVFEKMLKESVMKVQAAVAWAVGELLTHSPKCQDLFAQHNIVQLLVGHPAFETVEEHISSLSLSANGLHKGTELEEPEIKDYMKSMAARALWYLAKDNPTICKSITESRALLCFAVLLEKGAEEVRYHSAMAIMEITNVAEQDADLRRAAFMPNSPDSKAVIEQLLQIIEKAESRLLLPCVRAIGNLARTFRATDTRMIQLLVQLLEKQEAEVSKEAVIALTRFACTENYLHLDHSKAIISAGGTKHLIQLVCLGEQMVQTPALILVCYLALHVADSEDLAKARVLTFLEWVSKQSLLIQSEMVEMILEDAKSRLELFQSRGSMGFH</sequence>
<dbReference type="InterPro" id="IPR011989">
    <property type="entry name" value="ARM-like"/>
</dbReference>
<evidence type="ECO:0000313" key="4">
    <source>
        <dbReference type="Proteomes" id="UP001229421"/>
    </source>
</evidence>
<keyword evidence="4" id="KW-1185">Reference proteome</keyword>
<keyword evidence="1" id="KW-0677">Repeat</keyword>
<accession>A0AAD8L143</accession>
<dbReference type="SUPFAM" id="SSF48371">
    <property type="entry name" value="ARM repeat"/>
    <property type="match status" value="1"/>
</dbReference>
<dbReference type="InterPro" id="IPR016024">
    <property type="entry name" value="ARM-type_fold"/>
</dbReference>
<dbReference type="GO" id="GO:0007166">
    <property type="term" value="P:cell surface receptor signaling pathway"/>
    <property type="evidence" value="ECO:0007669"/>
    <property type="project" value="InterPro"/>
</dbReference>
<dbReference type="EMBL" id="JAUHHV010000002">
    <property type="protein sequence ID" value="KAK1432643.1"/>
    <property type="molecule type" value="Genomic_DNA"/>
</dbReference>
<dbReference type="InterPro" id="IPR036537">
    <property type="entry name" value="Adaptor_Cbl_N_dom_sf"/>
</dbReference>
<reference evidence="3" key="1">
    <citation type="journal article" date="2023" name="bioRxiv">
        <title>Improved chromosome-level genome assembly for marigold (Tagetes erecta).</title>
        <authorList>
            <person name="Jiang F."/>
            <person name="Yuan L."/>
            <person name="Wang S."/>
            <person name="Wang H."/>
            <person name="Xu D."/>
            <person name="Wang A."/>
            <person name="Fan W."/>
        </authorList>
    </citation>
    <scope>NUCLEOTIDE SEQUENCE</scope>
    <source>
        <strain evidence="3">WSJ</strain>
        <tissue evidence="3">Leaf</tissue>
    </source>
</reference>
<dbReference type="AlphaFoldDB" id="A0AAD8L143"/>